<dbReference type="GO" id="GO:0000981">
    <property type="term" value="F:DNA-binding transcription factor activity, RNA polymerase II-specific"/>
    <property type="evidence" value="ECO:0007669"/>
    <property type="project" value="TreeGrafter"/>
</dbReference>
<comment type="caution">
    <text evidence="11">The sequence shown here is derived from an EMBL/GenBank/DDBJ whole genome shotgun (WGS) entry which is preliminary data.</text>
</comment>
<dbReference type="FunFam" id="3.30.50.10:FF:000007">
    <property type="entry name" value="Nitrogen regulatory AreA, N-terminal"/>
    <property type="match status" value="1"/>
</dbReference>
<dbReference type="CDD" id="cd00202">
    <property type="entry name" value="ZnF_GATA"/>
    <property type="match status" value="2"/>
</dbReference>
<evidence type="ECO:0000256" key="3">
    <source>
        <dbReference type="ARBA" id="ARBA00022771"/>
    </source>
</evidence>
<keyword evidence="12" id="KW-1185">Reference proteome</keyword>
<gene>
    <name evidence="11" type="ORF">EC973_002528</name>
</gene>
<feature type="compositionally biased region" description="Polar residues" evidence="9">
    <location>
        <begin position="109"/>
        <end position="130"/>
    </location>
</feature>
<keyword evidence="4" id="KW-0862">Zinc</keyword>
<organism evidence="11 12">
    <name type="scientific">Apophysomyces ossiformis</name>
    <dbReference type="NCBI Taxonomy" id="679940"/>
    <lineage>
        <taxon>Eukaryota</taxon>
        <taxon>Fungi</taxon>
        <taxon>Fungi incertae sedis</taxon>
        <taxon>Mucoromycota</taxon>
        <taxon>Mucoromycotina</taxon>
        <taxon>Mucoromycetes</taxon>
        <taxon>Mucorales</taxon>
        <taxon>Mucorineae</taxon>
        <taxon>Mucoraceae</taxon>
        <taxon>Apophysomyces</taxon>
    </lineage>
</organism>
<comment type="subcellular location">
    <subcellularLocation>
        <location evidence="1">Nucleus</location>
    </subcellularLocation>
</comment>
<evidence type="ECO:0000256" key="5">
    <source>
        <dbReference type="ARBA" id="ARBA00023015"/>
    </source>
</evidence>
<dbReference type="Pfam" id="PF00320">
    <property type="entry name" value="GATA"/>
    <property type="match status" value="2"/>
</dbReference>
<feature type="compositionally biased region" description="Low complexity" evidence="9">
    <location>
        <begin position="518"/>
        <end position="530"/>
    </location>
</feature>
<evidence type="ECO:0000256" key="9">
    <source>
        <dbReference type="SAM" id="MobiDB-lite"/>
    </source>
</evidence>
<dbReference type="InterPro" id="IPR039355">
    <property type="entry name" value="Transcription_factor_GATA"/>
</dbReference>
<dbReference type="OrthoDB" id="515401at2759"/>
<keyword evidence="6" id="KW-0804">Transcription</keyword>
<accession>A0A8H7ERZ3</accession>
<evidence type="ECO:0000313" key="11">
    <source>
        <dbReference type="EMBL" id="KAF7730285.1"/>
    </source>
</evidence>
<feature type="region of interest" description="Disordered" evidence="9">
    <location>
        <begin position="487"/>
        <end position="537"/>
    </location>
</feature>
<dbReference type="SUPFAM" id="SSF57716">
    <property type="entry name" value="Glucocorticoid receptor-like (DNA-binding domain)"/>
    <property type="match status" value="2"/>
</dbReference>
<dbReference type="PROSITE" id="PS50114">
    <property type="entry name" value="GATA_ZN_FINGER_2"/>
    <property type="match status" value="2"/>
</dbReference>
<feature type="domain" description="GATA-type" evidence="10">
    <location>
        <begin position="442"/>
        <end position="495"/>
    </location>
</feature>
<dbReference type="GO" id="GO:0000978">
    <property type="term" value="F:RNA polymerase II cis-regulatory region sequence-specific DNA binding"/>
    <property type="evidence" value="ECO:0007669"/>
    <property type="project" value="TreeGrafter"/>
</dbReference>
<keyword evidence="3 8" id="KW-0863">Zinc-finger</keyword>
<dbReference type="PRINTS" id="PR00619">
    <property type="entry name" value="GATAZNFINGER"/>
</dbReference>
<reference evidence="11" key="1">
    <citation type="submission" date="2020-01" db="EMBL/GenBank/DDBJ databases">
        <title>Genome Sequencing of Three Apophysomyces-Like Fungal Strains Confirms a Novel Fungal Genus in the Mucoromycota with divergent Burkholderia-like Endosymbiotic Bacteria.</title>
        <authorList>
            <person name="Stajich J.E."/>
            <person name="Macias A.M."/>
            <person name="Carter-House D."/>
            <person name="Lovett B."/>
            <person name="Kasson L.R."/>
            <person name="Berry K."/>
            <person name="Grigoriev I."/>
            <person name="Chang Y."/>
            <person name="Spatafora J."/>
            <person name="Kasson M.T."/>
        </authorList>
    </citation>
    <scope>NUCLEOTIDE SEQUENCE</scope>
    <source>
        <strain evidence="11">NRRL A-21654</strain>
    </source>
</reference>
<feature type="compositionally biased region" description="Low complexity" evidence="9">
    <location>
        <begin position="299"/>
        <end position="320"/>
    </location>
</feature>
<feature type="domain" description="GATA-type" evidence="10">
    <location>
        <begin position="390"/>
        <end position="439"/>
    </location>
</feature>
<dbReference type="Pfam" id="PF08550">
    <property type="entry name" value="GATA_AreA"/>
    <property type="match status" value="1"/>
</dbReference>
<feature type="region of interest" description="Disordered" evidence="9">
    <location>
        <begin position="289"/>
        <end position="320"/>
    </location>
</feature>
<dbReference type="PANTHER" id="PTHR10071">
    <property type="entry name" value="TRANSCRIPTION FACTOR GATA FAMILY MEMBER"/>
    <property type="match status" value="1"/>
</dbReference>
<dbReference type="InterPro" id="IPR000679">
    <property type="entry name" value="Znf_GATA"/>
</dbReference>
<evidence type="ECO:0000259" key="10">
    <source>
        <dbReference type="PROSITE" id="PS50114"/>
    </source>
</evidence>
<feature type="region of interest" description="Disordered" evidence="9">
    <location>
        <begin position="95"/>
        <end position="130"/>
    </location>
</feature>
<proteinExistence type="predicted"/>
<sequence>MAPLVLKIKGNKSFSPFENLDSEEDLSKTWRVCTKVKDSLENGSRLENLSWRLWFRHHLVKSSNKPFRKLSHDTTRRLDHQPTKLKELCTRVEQKVKEEGGEEEEGVSADNTSVERGQTAQPSAQQHQPTNNFILPQFTSDQATNETVEIEDIFAAFKDIQDFLPSSPDPSIAAAAAAALGNVSPSSSSSPSWTLGYATPTTDMCYSPQAFTMAQQPIMDDMTAAATVAAAVNASVNNNSYVMQPNMSLSVPSSPPYTTPHTPTADNPSDALYVSAVSMPPPPIGTLRNKLLGFQPTSDDNNNNNNDNSHNHQHNNNNNYNTYDFSAFSASNTSSIAPNALTLPTAVGKNHCMQPQPYASFSFPSATRLGQDGSMEKPPVPVEDENRPICTNCGATSTPLWRRSADDDLLCNACGLYQKLHNAPRPKTLKPHNARKDARDDEASQLVCSNCSTTTTPLWRRDEEGAPLCNACGLYLKLHHERRPLSMKTDVIKKRQRYEAGTNGRKGGKKAKVTEQQSPDSSRSPSPDHSMFSTKEAIQFPTQVALTDFL</sequence>
<protein>
    <recommendedName>
        <fullName evidence="10">GATA-type domain-containing protein</fullName>
    </recommendedName>
</protein>
<evidence type="ECO:0000313" key="12">
    <source>
        <dbReference type="Proteomes" id="UP000605846"/>
    </source>
</evidence>
<keyword evidence="5" id="KW-0805">Transcription regulation</keyword>
<dbReference type="InterPro" id="IPR013088">
    <property type="entry name" value="Znf_NHR/GATA"/>
</dbReference>
<evidence type="ECO:0000256" key="2">
    <source>
        <dbReference type="ARBA" id="ARBA00022723"/>
    </source>
</evidence>
<dbReference type="GO" id="GO:0000122">
    <property type="term" value="P:negative regulation of transcription by RNA polymerase II"/>
    <property type="evidence" value="ECO:0007669"/>
    <property type="project" value="TreeGrafter"/>
</dbReference>
<name>A0A8H7ERZ3_9FUNG</name>
<dbReference type="EMBL" id="JABAYA010000017">
    <property type="protein sequence ID" value="KAF7730285.1"/>
    <property type="molecule type" value="Genomic_DNA"/>
</dbReference>
<evidence type="ECO:0000256" key="7">
    <source>
        <dbReference type="ARBA" id="ARBA00023242"/>
    </source>
</evidence>
<dbReference type="Gene3D" id="3.30.50.10">
    <property type="entry name" value="Erythroid Transcription Factor GATA-1, subunit A"/>
    <property type="match status" value="2"/>
</dbReference>
<evidence type="ECO:0000256" key="6">
    <source>
        <dbReference type="ARBA" id="ARBA00023163"/>
    </source>
</evidence>
<evidence type="ECO:0000256" key="8">
    <source>
        <dbReference type="PROSITE-ProRule" id="PRU00094"/>
    </source>
</evidence>
<evidence type="ECO:0000256" key="1">
    <source>
        <dbReference type="ARBA" id="ARBA00004123"/>
    </source>
</evidence>
<dbReference type="Proteomes" id="UP000605846">
    <property type="component" value="Unassembled WGS sequence"/>
</dbReference>
<dbReference type="AlphaFoldDB" id="A0A8H7ERZ3"/>
<dbReference type="PANTHER" id="PTHR10071:SF281">
    <property type="entry name" value="BOX A-BINDING FACTOR-RELATED"/>
    <property type="match status" value="1"/>
</dbReference>
<dbReference type="PROSITE" id="PS00344">
    <property type="entry name" value="GATA_ZN_FINGER_1"/>
    <property type="match status" value="1"/>
</dbReference>
<dbReference type="GO" id="GO:0045944">
    <property type="term" value="P:positive regulation of transcription by RNA polymerase II"/>
    <property type="evidence" value="ECO:0007669"/>
    <property type="project" value="TreeGrafter"/>
</dbReference>
<dbReference type="SMART" id="SM00401">
    <property type="entry name" value="ZnF_GATA"/>
    <property type="match status" value="2"/>
</dbReference>
<dbReference type="InterPro" id="IPR013860">
    <property type="entry name" value="AreA_GATA"/>
</dbReference>
<dbReference type="GO" id="GO:0005634">
    <property type="term" value="C:nucleus"/>
    <property type="evidence" value="ECO:0007669"/>
    <property type="project" value="UniProtKB-SubCell"/>
</dbReference>
<keyword evidence="7" id="KW-0539">Nucleus</keyword>
<keyword evidence="2" id="KW-0479">Metal-binding</keyword>
<dbReference type="GO" id="GO:0008270">
    <property type="term" value="F:zinc ion binding"/>
    <property type="evidence" value="ECO:0007669"/>
    <property type="project" value="UniProtKB-KW"/>
</dbReference>
<evidence type="ECO:0000256" key="4">
    <source>
        <dbReference type="ARBA" id="ARBA00022833"/>
    </source>
</evidence>